<dbReference type="FunFam" id="3.40.50.12780:FF:000003">
    <property type="entry name" value="Long-chain-fatty-acid--CoA ligase FadD"/>
    <property type="match status" value="1"/>
</dbReference>
<dbReference type="PANTHER" id="PTHR43859">
    <property type="entry name" value="ACYL-ACTIVATING ENZYME"/>
    <property type="match status" value="1"/>
</dbReference>
<feature type="domain" description="AMP-dependent synthetase/ligase" evidence="5">
    <location>
        <begin position="26"/>
        <end position="403"/>
    </location>
</feature>
<feature type="domain" description="AMP-binding enzyme C-terminal" evidence="6">
    <location>
        <begin position="453"/>
        <end position="528"/>
    </location>
</feature>
<comment type="caution">
    <text evidence="7">The sequence shown here is derived from an EMBL/GenBank/DDBJ whole genome shotgun (WGS) entry which is preliminary data.</text>
</comment>
<gene>
    <name evidence="7" type="ORF">LCGC14_0766050</name>
</gene>
<keyword evidence="4" id="KW-0443">Lipid metabolism</keyword>
<dbReference type="NCBIfam" id="NF006020">
    <property type="entry name" value="PRK08162.1"/>
    <property type="match status" value="1"/>
</dbReference>
<dbReference type="Pfam" id="PF13193">
    <property type="entry name" value="AMP-binding_C"/>
    <property type="match status" value="1"/>
</dbReference>
<comment type="similarity">
    <text evidence="1">Belongs to the ATP-dependent AMP-binding enzyme family.</text>
</comment>
<protein>
    <recommendedName>
        <fullName evidence="8">AMP-dependent synthetase/ligase domain-containing protein</fullName>
    </recommendedName>
</protein>
<dbReference type="PROSITE" id="PS00455">
    <property type="entry name" value="AMP_BINDING"/>
    <property type="match status" value="1"/>
</dbReference>
<dbReference type="GO" id="GO:0016874">
    <property type="term" value="F:ligase activity"/>
    <property type="evidence" value="ECO:0007669"/>
    <property type="project" value="UniProtKB-KW"/>
</dbReference>
<evidence type="ECO:0000259" key="6">
    <source>
        <dbReference type="Pfam" id="PF13193"/>
    </source>
</evidence>
<evidence type="ECO:0008006" key="8">
    <source>
        <dbReference type="Google" id="ProtNLM"/>
    </source>
</evidence>
<dbReference type="InterPro" id="IPR020845">
    <property type="entry name" value="AMP-binding_CS"/>
</dbReference>
<dbReference type="InterPro" id="IPR000873">
    <property type="entry name" value="AMP-dep_synth/lig_dom"/>
</dbReference>
<dbReference type="SUPFAM" id="SSF56801">
    <property type="entry name" value="Acetyl-CoA synthetase-like"/>
    <property type="match status" value="1"/>
</dbReference>
<dbReference type="Gene3D" id="3.30.300.30">
    <property type="match status" value="1"/>
</dbReference>
<keyword evidence="2" id="KW-0436">Ligase</keyword>
<proteinExistence type="inferred from homology"/>
<dbReference type="CDD" id="cd12118">
    <property type="entry name" value="ttLC_FACS_AEE21_like"/>
    <property type="match status" value="1"/>
</dbReference>
<accession>A0A0F9QJI3</accession>
<evidence type="ECO:0000259" key="5">
    <source>
        <dbReference type="Pfam" id="PF00501"/>
    </source>
</evidence>
<evidence type="ECO:0000313" key="7">
    <source>
        <dbReference type="EMBL" id="KKN37192.1"/>
    </source>
</evidence>
<dbReference type="Pfam" id="PF00501">
    <property type="entry name" value="AMP-binding"/>
    <property type="match status" value="1"/>
</dbReference>
<dbReference type="PANTHER" id="PTHR43859:SF4">
    <property type="entry name" value="BUTANOATE--COA LIGASE AAE1-RELATED"/>
    <property type="match status" value="1"/>
</dbReference>
<dbReference type="Gene3D" id="3.40.50.12780">
    <property type="entry name" value="N-terminal domain of ligase-like"/>
    <property type="match status" value="1"/>
</dbReference>
<dbReference type="GO" id="GO:0006631">
    <property type="term" value="P:fatty acid metabolic process"/>
    <property type="evidence" value="ECO:0007669"/>
    <property type="project" value="UniProtKB-KW"/>
</dbReference>
<name>A0A0F9QJI3_9ZZZZ</name>
<dbReference type="EMBL" id="LAZR01001912">
    <property type="protein sequence ID" value="KKN37192.1"/>
    <property type="molecule type" value="Genomic_DNA"/>
</dbReference>
<dbReference type="InterPro" id="IPR042099">
    <property type="entry name" value="ANL_N_sf"/>
</dbReference>
<dbReference type="InterPro" id="IPR045851">
    <property type="entry name" value="AMP-bd_C_sf"/>
</dbReference>
<dbReference type="AlphaFoldDB" id="A0A0F9QJI3"/>
<evidence type="ECO:0000256" key="4">
    <source>
        <dbReference type="ARBA" id="ARBA00023098"/>
    </source>
</evidence>
<dbReference type="InterPro" id="IPR025110">
    <property type="entry name" value="AMP-bd_C"/>
</dbReference>
<dbReference type="FunFam" id="3.30.300.30:FF:000008">
    <property type="entry name" value="2,3-dihydroxybenzoate-AMP ligase"/>
    <property type="match status" value="1"/>
</dbReference>
<evidence type="ECO:0000256" key="3">
    <source>
        <dbReference type="ARBA" id="ARBA00022832"/>
    </source>
</evidence>
<sequence length="542" mass="60119">MTSIFDQGLAPVDANYAVQSPIDFIERTASVYPDYPSIIHGAVRYNWAQTYERSRRLGSALKGRGIVKGDTVAAMLPNIPAMVECHFGVPMAGAVLNALNIRLDAETITYMLEHGEAKAVIVDREFGEVMRDAISRLENKPLIIDVDDPEYGEGVQASDLDYEAFLTEGDPQFPWQFPDNEWDAISLNYTSGTTGNPKGVVYHHRGAYLNALGNQTVWSMGMHPVYLWTLPMFHCNGWCFPWTIAAVAGTHVCLRRVDPVKILQLIKEHRVSHMCGAPIVLNALLNVPPEHKAGIDHEVRAMTAGAAPPAQVIGAIEEMGIKVTHVYGLTEVYGPVTVCAWKAEWDELPLHDRAKIKARQGVRYHTLAGTMVGDIETMEAVPKDGKTIGEIFLRGNTVMKGYLKNPKATEEAFRGGWFHTGDLAVWHEDGYLEIKDRLKDIIISGGENISTIEVEDALYRHPSVMEAAVVARPDEKWGETPCAFVTLKPEAGDVSEADIIDFCREHLARFKVPKTVVFSELPKTSTGKIQKFVLRDQAKDLE</sequence>
<evidence type="ECO:0000256" key="1">
    <source>
        <dbReference type="ARBA" id="ARBA00006432"/>
    </source>
</evidence>
<reference evidence="7" key="1">
    <citation type="journal article" date="2015" name="Nature">
        <title>Complex archaea that bridge the gap between prokaryotes and eukaryotes.</title>
        <authorList>
            <person name="Spang A."/>
            <person name="Saw J.H."/>
            <person name="Jorgensen S.L."/>
            <person name="Zaremba-Niedzwiedzka K."/>
            <person name="Martijn J."/>
            <person name="Lind A.E."/>
            <person name="van Eijk R."/>
            <person name="Schleper C."/>
            <person name="Guy L."/>
            <person name="Ettema T.J."/>
        </authorList>
    </citation>
    <scope>NUCLEOTIDE SEQUENCE</scope>
</reference>
<evidence type="ECO:0000256" key="2">
    <source>
        <dbReference type="ARBA" id="ARBA00022598"/>
    </source>
</evidence>
<organism evidence="7">
    <name type="scientific">marine sediment metagenome</name>
    <dbReference type="NCBI Taxonomy" id="412755"/>
    <lineage>
        <taxon>unclassified sequences</taxon>
        <taxon>metagenomes</taxon>
        <taxon>ecological metagenomes</taxon>
    </lineage>
</organism>
<keyword evidence="3" id="KW-0276">Fatty acid metabolism</keyword>